<dbReference type="Gene3D" id="2.40.50.230">
    <property type="entry name" value="Gp5 N-terminal domain"/>
    <property type="match status" value="1"/>
</dbReference>
<dbReference type="Proteomes" id="UP000326678">
    <property type="component" value="Chromosome Gxm2"/>
</dbReference>
<dbReference type="SUPFAM" id="SSF69279">
    <property type="entry name" value="Phage tail proteins"/>
    <property type="match status" value="1"/>
</dbReference>
<gene>
    <name evidence="3" type="ORF">GXM_07775</name>
</gene>
<evidence type="ECO:0000313" key="3">
    <source>
        <dbReference type="EMBL" id="QFS50281.1"/>
    </source>
</evidence>
<dbReference type="Pfam" id="PF24032">
    <property type="entry name" value="YQBQ"/>
    <property type="match status" value="1"/>
</dbReference>
<dbReference type="KEGG" id="nsh:GXM_07775"/>
<dbReference type="InterPro" id="IPR006531">
    <property type="entry name" value="Gp5/Vgr_OB"/>
</dbReference>
<accession>A0A5P8WCH9</accession>
<evidence type="ECO:0000259" key="1">
    <source>
        <dbReference type="Pfam" id="PF04717"/>
    </source>
</evidence>
<name>A0A5P8WCH9_9NOSO</name>
<dbReference type="Pfam" id="PF04717">
    <property type="entry name" value="Phage_base_V"/>
    <property type="match status" value="1"/>
</dbReference>
<dbReference type="Gene3D" id="3.55.50.10">
    <property type="entry name" value="Baseplate protein-like domains"/>
    <property type="match status" value="1"/>
</dbReference>
<evidence type="ECO:0000259" key="2">
    <source>
        <dbReference type="Pfam" id="PF24032"/>
    </source>
</evidence>
<keyword evidence="4" id="KW-1185">Reference proteome</keyword>
<feature type="domain" description="Gp5/Type VI secretion system Vgr protein OB-fold" evidence="1">
    <location>
        <begin position="386"/>
        <end position="459"/>
    </location>
</feature>
<organism evidence="3 4">
    <name type="scientific">Nostoc sphaeroides CCNUC1</name>
    <dbReference type="NCBI Taxonomy" id="2653204"/>
    <lineage>
        <taxon>Bacteria</taxon>
        <taxon>Bacillati</taxon>
        <taxon>Cyanobacteriota</taxon>
        <taxon>Cyanophyceae</taxon>
        <taxon>Nostocales</taxon>
        <taxon>Nostocaceae</taxon>
        <taxon>Nostoc</taxon>
    </lineage>
</organism>
<reference evidence="3 4" key="1">
    <citation type="submission" date="2019-10" db="EMBL/GenBank/DDBJ databases">
        <title>Genomic and transcriptomic insights into the perfect genentic adaptation of a filamentous nitrogen-fixing cyanobacterium to rice fields.</title>
        <authorList>
            <person name="Chen Z."/>
        </authorList>
    </citation>
    <scope>NUCLEOTIDE SEQUENCE [LARGE SCALE GENOMIC DNA]</scope>
    <source>
        <strain evidence="3">CCNUC1</strain>
    </source>
</reference>
<dbReference type="EMBL" id="CP045227">
    <property type="protein sequence ID" value="QFS50281.1"/>
    <property type="molecule type" value="Genomic_DNA"/>
</dbReference>
<evidence type="ECO:0000313" key="4">
    <source>
        <dbReference type="Proteomes" id="UP000326678"/>
    </source>
</evidence>
<dbReference type="RefSeq" id="WP_152591345.1">
    <property type="nucleotide sequence ID" value="NZ_CP045227.1"/>
</dbReference>
<proteinExistence type="predicted"/>
<dbReference type="SUPFAM" id="SSF69255">
    <property type="entry name" value="gp5 N-terminal domain-like"/>
    <property type="match status" value="1"/>
</dbReference>
<dbReference type="InterPro" id="IPR056937">
    <property type="entry name" value="YqbQ/XkdQ"/>
</dbReference>
<dbReference type="AlphaFoldDB" id="A0A5P8WCH9"/>
<dbReference type="NCBIfam" id="NF033848">
    <property type="entry name" value="VgrG_rel"/>
    <property type="match status" value="1"/>
</dbReference>
<sequence length="577" mass="64976">MSTQSLYLSTPKLELGGEEAPPELLKDLLQITVEESLHLPAMFTMVVHNSYLPTNEKAEYQPWRHEKLFEIGKKVKIGFISSTTQDEHFKEEKQGYLINGEITAIEVHFNSKSEAPIIVRGYDISHRLHRGRHNRSFLNNTDSDIVRKIAQEAGIEFGQINESGEVYEYVFQENQTNMEFLRERAARIGFELFIEDGKINFRKPETKELVQLKWLDEISSFSTRITSAEQVSSVEVRSWDYTQKKLITETAESEKVITDTGNQKGSNSSNNFNLSKPPKMIVVDKPVFSAKQAEVMAQALCDELGGEFVYADAKAEGNPKIRPGRFVNLEKMGTRFSGKYYITETRHFYNQRVYTTEFSIRGLRAGNLFTSISQQKHLQPGETLLVGIVTNNQDPKGLGRVKVKFPTLTEEHESYWARVVALGAGIKRGFDCLPEVNDEVLVGFEHGDIHRPYVIGGMWNGKDAPPESVNDTIMAGKVRLRTFQTRVGHTLQFVEENKGSSKTGIRVETKDGHKIYLNDSEALIEIVTKGGHHIKMNDTTRSVSVHSTGDLSIKADGNIDIKANGTITVNGAMILLN</sequence>
<dbReference type="InterPro" id="IPR037026">
    <property type="entry name" value="Vgr_OB-fold_dom_sf"/>
</dbReference>
<dbReference type="InterPro" id="IPR047702">
    <property type="entry name" value="VgrG-rel"/>
</dbReference>
<feature type="domain" description="YqbQ/XkdQ" evidence="2">
    <location>
        <begin position="116"/>
        <end position="359"/>
    </location>
</feature>
<protein>
    <submittedName>
        <fullName evidence="3">Type IV secretion protein Rhs</fullName>
    </submittedName>
</protein>